<gene>
    <name evidence="1" type="ORF">MRATA1EN22A_LOCUS15123</name>
</gene>
<reference evidence="1" key="1">
    <citation type="submission" date="2023-05" db="EMBL/GenBank/DDBJ databases">
        <authorList>
            <consortium name="ELIXIR-Norway"/>
        </authorList>
    </citation>
    <scope>NUCLEOTIDE SEQUENCE</scope>
</reference>
<dbReference type="EMBL" id="OX596109">
    <property type="protein sequence ID" value="CAN0295825.1"/>
    <property type="molecule type" value="Genomic_DNA"/>
</dbReference>
<proteinExistence type="predicted"/>
<sequence length="107" mass="12303">MGEVHVCLLTRASKTKLKRSVCVQNKSTEGVLVNLPFVTFGIFQLQNWLWKTVCFQRGHLFQKCPGYFRIPTLCLRSSFAGLLLDWTRRRRATKQPLCFLNGLPCIA</sequence>
<organism evidence="1 2">
    <name type="scientific">Rangifer tarandus platyrhynchus</name>
    <name type="common">Svalbard reindeer</name>
    <dbReference type="NCBI Taxonomy" id="3082113"/>
    <lineage>
        <taxon>Eukaryota</taxon>
        <taxon>Metazoa</taxon>
        <taxon>Chordata</taxon>
        <taxon>Craniata</taxon>
        <taxon>Vertebrata</taxon>
        <taxon>Euteleostomi</taxon>
        <taxon>Mammalia</taxon>
        <taxon>Eutheria</taxon>
        <taxon>Laurasiatheria</taxon>
        <taxon>Artiodactyla</taxon>
        <taxon>Ruminantia</taxon>
        <taxon>Pecora</taxon>
        <taxon>Cervidae</taxon>
        <taxon>Odocoileinae</taxon>
        <taxon>Rangifer</taxon>
    </lineage>
</organism>
<accession>A0AC59Z8T5</accession>
<evidence type="ECO:0000313" key="2">
    <source>
        <dbReference type="Proteomes" id="UP001162501"/>
    </source>
</evidence>
<name>A0AC59Z8T5_RANTA</name>
<protein>
    <submittedName>
        <fullName evidence="1">Uncharacterized protein</fullName>
    </submittedName>
</protein>
<reference evidence="1" key="2">
    <citation type="submission" date="2025-03" db="EMBL/GenBank/DDBJ databases">
        <authorList>
            <consortium name="ELIXIR-Norway"/>
            <consortium name="Elixir Norway"/>
        </authorList>
    </citation>
    <scope>NUCLEOTIDE SEQUENCE</scope>
</reference>
<dbReference type="Proteomes" id="UP001162501">
    <property type="component" value="Chromosome 25"/>
</dbReference>
<evidence type="ECO:0000313" key="1">
    <source>
        <dbReference type="EMBL" id="CAN0295825.1"/>
    </source>
</evidence>